<gene>
    <name evidence="5" type="ORF">NQ315_011084</name>
</gene>
<protein>
    <recommendedName>
        <fullName evidence="4">SMP-30/Gluconolactonase/LRE-like region domain-containing protein</fullName>
    </recommendedName>
</protein>
<feature type="domain" description="SMP-30/Gluconolactonase/LRE-like region" evidence="4">
    <location>
        <begin position="3"/>
        <end position="142"/>
    </location>
</feature>
<dbReference type="PANTHER" id="PTHR10907">
    <property type="entry name" value="REGUCALCIN"/>
    <property type="match status" value="1"/>
</dbReference>
<accession>A0AAV8VY47</accession>
<name>A0AAV8VY47_9CUCU</name>
<keyword evidence="6" id="KW-1185">Reference proteome</keyword>
<evidence type="ECO:0000256" key="1">
    <source>
        <dbReference type="ARBA" id="ARBA00008853"/>
    </source>
</evidence>
<feature type="binding site" evidence="3">
    <location>
        <position position="8"/>
    </location>
    <ligand>
        <name>substrate</name>
    </ligand>
</feature>
<evidence type="ECO:0000313" key="5">
    <source>
        <dbReference type="EMBL" id="KAJ8918800.1"/>
    </source>
</evidence>
<comment type="cofactor">
    <cofactor evidence="3">
        <name>Zn(2+)</name>
        <dbReference type="ChEBI" id="CHEBI:29105"/>
    </cofactor>
    <text evidence="3">Binds 1 divalent metal cation per subunit.</text>
</comment>
<proteinExistence type="inferred from homology"/>
<dbReference type="Gene3D" id="2.120.10.30">
    <property type="entry name" value="TolB, C-terminal domain"/>
    <property type="match status" value="1"/>
</dbReference>
<comment type="similarity">
    <text evidence="1">Belongs to the SMP-30/CGR1 family.</text>
</comment>
<sequence length="263" mass="29323">MDGTMGSESSEGAAKDEGYFFKVTKDNLDNPTVMKAPVTISNGLAWNKANNKLYYIDSPTRKVVEFVYDDELGVLSKENRTAFDVDLYPGKITGDPDGMTIDEEDNLWICLYGGRVIPLPARDVTSAMWGGPDLDILFVTTSRHSLKENEKLQQPGAGSVFAITNLGTKGLPVFTADIIDSIAKRRNILDNIFNAEIFAPLAKETSSNIIYQPTNEIREFFAPLLSYMEKDKRLYYPYEETEWIKQMTSITAHLSGSSESTAE</sequence>
<keyword evidence="3" id="KW-0862">Zinc</keyword>
<dbReference type="GO" id="GO:0004341">
    <property type="term" value="F:gluconolactonase activity"/>
    <property type="evidence" value="ECO:0007669"/>
    <property type="project" value="TreeGrafter"/>
</dbReference>
<dbReference type="Proteomes" id="UP001159042">
    <property type="component" value="Unassembled WGS sequence"/>
</dbReference>
<evidence type="ECO:0000256" key="2">
    <source>
        <dbReference type="PIRSR" id="PIRSR605511-1"/>
    </source>
</evidence>
<dbReference type="InterPro" id="IPR005511">
    <property type="entry name" value="SMP-30"/>
</dbReference>
<dbReference type="AlphaFoldDB" id="A0AAV8VY47"/>
<dbReference type="InterPro" id="IPR011042">
    <property type="entry name" value="6-blade_b-propeller_TolB-like"/>
</dbReference>
<dbReference type="SUPFAM" id="SSF63829">
    <property type="entry name" value="Calcium-dependent phosphotriesterase"/>
    <property type="match status" value="1"/>
</dbReference>
<comment type="caution">
    <text evidence="5">The sequence shown here is derived from an EMBL/GenBank/DDBJ whole genome shotgun (WGS) entry which is preliminary data.</text>
</comment>
<dbReference type="GO" id="GO:0019853">
    <property type="term" value="P:L-ascorbic acid biosynthetic process"/>
    <property type="evidence" value="ECO:0007669"/>
    <property type="project" value="TreeGrafter"/>
</dbReference>
<dbReference type="EMBL" id="JANEYG010000022">
    <property type="protein sequence ID" value="KAJ8918800.1"/>
    <property type="molecule type" value="Genomic_DNA"/>
</dbReference>
<dbReference type="InterPro" id="IPR013658">
    <property type="entry name" value="SGL"/>
</dbReference>
<dbReference type="GO" id="GO:0005509">
    <property type="term" value="F:calcium ion binding"/>
    <property type="evidence" value="ECO:0007669"/>
    <property type="project" value="TreeGrafter"/>
</dbReference>
<feature type="binding site" evidence="3">
    <location>
        <position position="42"/>
    </location>
    <ligand>
        <name>a divalent metal cation</name>
        <dbReference type="ChEBI" id="CHEBI:60240"/>
    </ligand>
</feature>
<evidence type="ECO:0000256" key="3">
    <source>
        <dbReference type="PIRSR" id="PIRSR605511-2"/>
    </source>
</evidence>
<keyword evidence="3" id="KW-0479">Metal-binding</keyword>
<reference evidence="5 6" key="1">
    <citation type="journal article" date="2023" name="Insect Mol. Biol.">
        <title>Genome sequencing provides insights into the evolution of gene families encoding plant cell wall-degrading enzymes in longhorned beetles.</title>
        <authorList>
            <person name="Shin N.R."/>
            <person name="Okamura Y."/>
            <person name="Kirsch R."/>
            <person name="Pauchet Y."/>
        </authorList>
    </citation>
    <scope>NUCLEOTIDE SEQUENCE [LARGE SCALE GENOMIC DNA]</scope>
    <source>
        <strain evidence="5">EAD_L_NR</strain>
    </source>
</reference>
<feature type="binding site" evidence="3">
    <location>
        <position position="97"/>
    </location>
    <ligand>
        <name>a divalent metal cation</name>
        <dbReference type="ChEBI" id="CHEBI:60240"/>
    </ligand>
</feature>
<dbReference type="PANTHER" id="PTHR10907:SF47">
    <property type="entry name" value="REGUCALCIN"/>
    <property type="match status" value="1"/>
</dbReference>
<evidence type="ECO:0000259" key="4">
    <source>
        <dbReference type="Pfam" id="PF08450"/>
    </source>
</evidence>
<dbReference type="Pfam" id="PF08450">
    <property type="entry name" value="SGL"/>
    <property type="match status" value="1"/>
</dbReference>
<evidence type="ECO:0000313" key="6">
    <source>
        <dbReference type="Proteomes" id="UP001159042"/>
    </source>
</evidence>
<dbReference type="PRINTS" id="PR01790">
    <property type="entry name" value="SMP30FAMILY"/>
</dbReference>
<feature type="active site" description="Proton donor/acceptor" evidence="2">
    <location>
        <position position="97"/>
    </location>
</feature>
<organism evidence="5 6">
    <name type="scientific">Exocentrus adspersus</name>
    <dbReference type="NCBI Taxonomy" id="1586481"/>
    <lineage>
        <taxon>Eukaryota</taxon>
        <taxon>Metazoa</taxon>
        <taxon>Ecdysozoa</taxon>
        <taxon>Arthropoda</taxon>
        <taxon>Hexapoda</taxon>
        <taxon>Insecta</taxon>
        <taxon>Pterygota</taxon>
        <taxon>Neoptera</taxon>
        <taxon>Endopterygota</taxon>
        <taxon>Coleoptera</taxon>
        <taxon>Polyphaga</taxon>
        <taxon>Cucujiformia</taxon>
        <taxon>Chrysomeloidea</taxon>
        <taxon>Cerambycidae</taxon>
        <taxon>Lamiinae</taxon>
        <taxon>Acanthocinini</taxon>
        <taxon>Exocentrus</taxon>
    </lineage>
</organism>